<accession>A0AAE9ZDM7</accession>
<keyword evidence="1" id="KW-0812">Transmembrane</keyword>
<dbReference type="RefSeq" id="WP_274493572.1">
    <property type="nucleotide sequence ID" value="NZ_CP118166.1"/>
</dbReference>
<protein>
    <submittedName>
        <fullName evidence="2">Uncharacterized protein</fullName>
    </submittedName>
</protein>
<dbReference type="EMBL" id="CP118166">
    <property type="protein sequence ID" value="WDI31685.1"/>
    <property type="molecule type" value="Genomic_DNA"/>
</dbReference>
<dbReference type="Proteomes" id="UP001214043">
    <property type="component" value="Chromosome"/>
</dbReference>
<keyword evidence="1" id="KW-0472">Membrane</keyword>
<keyword evidence="1" id="KW-1133">Transmembrane helix</keyword>
<name>A0AAE9ZDM7_9PROT</name>
<dbReference type="KEGG" id="hfl:PUV54_00595"/>
<organism evidence="2 3">
    <name type="scientific">Hyphococcus flavus</name>
    <dbReference type="NCBI Taxonomy" id="1866326"/>
    <lineage>
        <taxon>Bacteria</taxon>
        <taxon>Pseudomonadati</taxon>
        <taxon>Pseudomonadota</taxon>
        <taxon>Alphaproteobacteria</taxon>
        <taxon>Parvularculales</taxon>
        <taxon>Parvularculaceae</taxon>
        <taxon>Hyphococcus</taxon>
    </lineage>
</organism>
<evidence type="ECO:0000256" key="1">
    <source>
        <dbReference type="SAM" id="Phobius"/>
    </source>
</evidence>
<sequence>MNADMGKLILAIILDVVDFTVGRIPGFEIIVDGILGVAAVALWGWAGLFAFWELADPTGQIDGFVPTMTLIALSQMGKGRKKMARPE</sequence>
<reference evidence="2" key="1">
    <citation type="submission" date="2023-02" db="EMBL/GenBank/DDBJ databases">
        <title>Genome sequence of Hyphococcus flavus.</title>
        <authorList>
            <person name="Rong J.-C."/>
            <person name="Zhao Q."/>
            <person name="Yi M."/>
            <person name="Wu J.-Y."/>
        </authorList>
    </citation>
    <scope>NUCLEOTIDE SEQUENCE</scope>
    <source>
        <strain evidence="2">MCCC 1K03223</strain>
    </source>
</reference>
<evidence type="ECO:0000313" key="3">
    <source>
        <dbReference type="Proteomes" id="UP001214043"/>
    </source>
</evidence>
<feature type="transmembrane region" description="Helical" evidence="1">
    <location>
        <begin position="29"/>
        <end position="52"/>
    </location>
</feature>
<proteinExistence type="predicted"/>
<gene>
    <name evidence="2" type="ORF">PUV54_00595</name>
</gene>
<keyword evidence="3" id="KW-1185">Reference proteome</keyword>
<evidence type="ECO:0000313" key="2">
    <source>
        <dbReference type="EMBL" id="WDI31685.1"/>
    </source>
</evidence>
<dbReference type="AlphaFoldDB" id="A0AAE9ZDM7"/>